<evidence type="ECO:0000313" key="3">
    <source>
        <dbReference type="Proteomes" id="UP000245884"/>
    </source>
</evidence>
<protein>
    <recommendedName>
        <fullName evidence="4">Vaculolar membrane protein-domain-containing protein</fullName>
    </recommendedName>
</protein>
<evidence type="ECO:0000256" key="1">
    <source>
        <dbReference type="SAM" id="Phobius"/>
    </source>
</evidence>
<keyword evidence="1" id="KW-0812">Transmembrane</keyword>
<sequence length="213" mass="24214">PDVDDANCRLLGPFALVVQALMGILVVGTLVWKRQRERPRRPWKIWLLDITKQMLGQLFVHTLNVLLSNFVANVGDENPCSLYFLNILVDTTAGVAIIYATLRATTHFLTTVMGLKGCVSGQYTDGTKRGRGKASRPRLSYWSKQLGMYFFALFIMKVIVTLLFVLFPFLFALGRWLLGLFGEAKNVQVLFVMCIFPLLMNTMQFWLVDSLLR</sequence>
<dbReference type="OrthoDB" id="431202at2759"/>
<dbReference type="GeneID" id="37025964"/>
<dbReference type="RefSeq" id="XP_025359101.1">
    <property type="nucleotide sequence ID" value="XM_025504141.1"/>
</dbReference>
<dbReference type="PANTHER" id="PTHR31735:SF1">
    <property type="entry name" value="VACUOLAR MEMBRANE PROTEIN YPL162C"/>
    <property type="match status" value="1"/>
</dbReference>
<evidence type="ECO:0000313" key="2">
    <source>
        <dbReference type="EMBL" id="PWN24489.1"/>
    </source>
</evidence>
<dbReference type="AlphaFoldDB" id="A0A316UGW7"/>
<feature type="transmembrane region" description="Helical" evidence="1">
    <location>
        <begin position="83"/>
        <end position="102"/>
    </location>
</feature>
<dbReference type="GO" id="GO:0016020">
    <property type="term" value="C:membrane"/>
    <property type="evidence" value="ECO:0007669"/>
    <property type="project" value="TreeGrafter"/>
</dbReference>
<proteinExistence type="predicted"/>
<dbReference type="STRING" id="1569628.A0A316UGW7"/>
<feature type="non-terminal residue" evidence="2">
    <location>
        <position position="213"/>
    </location>
</feature>
<feature type="non-terminal residue" evidence="2">
    <location>
        <position position="1"/>
    </location>
</feature>
<dbReference type="Proteomes" id="UP000245884">
    <property type="component" value="Unassembled WGS sequence"/>
</dbReference>
<organism evidence="2 3">
    <name type="scientific">Jaminaea rosea</name>
    <dbReference type="NCBI Taxonomy" id="1569628"/>
    <lineage>
        <taxon>Eukaryota</taxon>
        <taxon>Fungi</taxon>
        <taxon>Dikarya</taxon>
        <taxon>Basidiomycota</taxon>
        <taxon>Ustilaginomycotina</taxon>
        <taxon>Exobasidiomycetes</taxon>
        <taxon>Microstromatales</taxon>
        <taxon>Microstromatales incertae sedis</taxon>
        <taxon>Jaminaea</taxon>
    </lineage>
</organism>
<dbReference type="InterPro" id="IPR022127">
    <property type="entry name" value="STIMATE/YPL162C"/>
</dbReference>
<dbReference type="Pfam" id="PF12400">
    <property type="entry name" value="STIMATE"/>
    <property type="match status" value="1"/>
</dbReference>
<dbReference type="PANTHER" id="PTHR31735">
    <property type="entry name" value="VACUOLAR MEMBRANE PROTEIN YPL162C"/>
    <property type="match status" value="1"/>
</dbReference>
<gene>
    <name evidence="2" type="ORF">BDZ90DRAFT_212407</name>
</gene>
<dbReference type="EMBL" id="KZ819681">
    <property type="protein sequence ID" value="PWN24489.1"/>
    <property type="molecule type" value="Genomic_DNA"/>
</dbReference>
<name>A0A316UGW7_9BASI</name>
<evidence type="ECO:0008006" key="4">
    <source>
        <dbReference type="Google" id="ProtNLM"/>
    </source>
</evidence>
<feature type="transmembrane region" description="Helical" evidence="1">
    <location>
        <begin position="146"/>
        <end position="167"/>
    </location>
</feature>
<reference evidence="2 3" key="1">
    <citation type="journal article" date="2018" name="Mol. Biol. Evol.">
        <title>Broad Genomic Sampling Reveals a Smut Pathogenic Ancestry of the Fungal Clade Ustilaginomycotina.</title>
        <authorList>
            <person name="Kijpornyongpan T."/>
            <person name="Mondo S.J."/>
            <person name="Barry K."/>
            <person name="Sandor L."/>
            <person name="Lee J."/>
            <person name="Lipzen A."/>
            <person name="Pangilinan J."/>
            <person name="LaButti K."/>
            <person name="Hainaut M."/>
            <person name="Henrissat B."/>
            <person name="Grigoriev I.V."/>
            <person name="Spatafora J.W."/>
            <person name="Aime M.C."/>
        </authorList>
    </citation>
    <scope>NUCLEOTIDE SEQUENCE [LARGE SCALE GENOMIC DNA]</scope>
    <source>
        <strain evidence="2 3">MCA 5214</strain>
    </source>
</reference>
<keyword evidence="1" id="KW-1133">Transmembrane helix</keyword>
<feature type="transmembrane region" description="Helical" evidence="1">
    <location>
        <begin position="187"/>
        <end position="208"/>
    </location>
</feature>
<feature type="transmembrane region" description="Helical" evidence="1">
    <location>
        <begin position="12"/>
        <end position="32"/>
    </location>
</feature>
<accession>A0A316UGW7</accession>
<keyword evidence="1" id="KW-0472">Membrane</keyword>
<keyword evidence="3" id="KW-1185">Reference proteome</keyword>